<sequence length="234" mass="25498">MAHVLCPHNGKTATQVGDSITKRDTTDSTAPSKDSRLVLVGWDLSTVFESLGIDPFNDQLVRDEVALTSCSLGCVLQQLYQSGPSGHVTLVADYIFHGNGFSLPPVEFSFPIRKSMTMGLLRGGEKSGRTLTGTKVGASAKYAVTDTYDTKEHNSGDEVAENLTFESKSLFDKNLRLFAETTYGRMILVDQDKPGWFGKNSTGILQYIAQDALALMNIMDIKHLLNGTKNLKVG</sequence>
<feature type="region of interest" description="Disordered" evidence="1">
    <location>
        <begin position="1"/>
        <end position="31"/>
    </location>
</feature>
<proteinExistence type="predicted"/>
<comment type="caution">
    <text evidence="2">The sequence shown here is derived from an EMBL/GenBank/DDBJ whole genome shotgun (WGS) entry which is preliminary data.</text>
</comment>
<protein>
    <submittedName>
        <fullName evidence="2">Unnamed protein product</fullName>
    </submittedName>
</protein>
<dbReference type="OrthoDB" id="152055at2759"/>
<reference evidence="2" key="1">
    <citation type="submission" date="2023-04" db="EMBL/GenBank/DDBJ databases">
        <title>Phytophthora fragariaefolia NBRC 109709.</title>
        <authorList>
            <person name="Ichikawa N."/>
            <person name="Sato H."/>
            <person name="Tonouchi N."/>
        </authorList>
    </citation>
    <scope>NUCLEOTIDE SEQUENCE</scope>
    <source>
        <strain evidence="2">NBRC 109709</strain>
    </source>
</reference>
<gene>
    <name evidence="2" type="ORF">Pfra01_000267900</name>
</gene>
<evidence type="ECO:0000256" key="1">
    <source>
        <dbReference type="SAM" id="MobiDB-lite"/>
    </source>
</evidence>
<dbReference type="AlphaFoldDB" id="A0A9W6WY67"/>
<dbReference type="EMBL" id="BSXT01000214">
    <property type="protein sequence ID" value="GMF21030.1"/>
    <property type="molecule type" value="Genomic_DNA"/>
</dbReference>
<organism evidence="2 3">
    <name type="scientific">Phytophthora fragariaefolia</name>
    <dbReference type="NCBI Taxonomy" id="1490495"/>
    <lineage>
        <taxon>Eukaryota</taxon>
        <taxon>Sar</taxon>
        <taxon>Stramenopiles</taxon>
        <taxon>Oomycota</taxon>
        <taxon>Peronosporomycetes</taxon>
        <taxon>Peronosporales</taxon>
        <taxon>Peronosporaceae</taxon>
        <taxon>Phytophthora</taxon>
    </lineage>
</organism>
<evidence type="ECO:0000313" key="2">
    <source>
        <dbReference type="EMBL" id="GMF21030.1"/>
    </source>
</evidence>
<evidence type="ECO:0000313" key="3">
    <source>
        <dbReference type="Proteomes" id="UP001165121"/>
    </source>
</evidence>
<dbReference type="Proteomes" id="UP001165121">
    <property type="component" value="Unassembled WGS sequence"/>
</dbReference>
<accession>A0A9W6WY67</accession>
<keyword evidence="3" id="KW-1185">Reference proteome</keyword>
<name>A0A9W6WY67_9STRA</name>